<dbReference type="InterPro" id="IPR000387">
    <property type="entry name" value="Tyr_Pase_dom"/>
</dbReference>
<dbReference type="Gene3D" id="3.90.190.10">
    <property type="entry name" value="Protein tyrosine phosphatase superfamily"/>
    <property type="match status" value="1"/>
</dbReference>
<dbReference type="SUPFAM" id="SSF52799">
    <property type="entry name" value="(Phosphotyrosine protein) phosphatases II"/>
    <property type="match status" value="1"/>
</dbReference>
<dbReference type="PANTHER" id="PTHR46163">
    <property type="entry name" value="TYROSINE-PROTEIN PHOSPHATASE-RELATED"/>
    <property type="match status" value="1"/>
</dbReference>
<evidence type="ECO:0000313" key="4">
    <source>
        <dbReference type="WBParaSite" id="ACRNAN_scaffold7190.g8986.t1"/>
    </source>
</evidence>
<dbReference type="CDD" id="cd00047">
    <property type="entry name" value="PTPc"/>
    <property type="match status" value="1"/>
</dbReference>
<evidence type="ECO:0000259" key="2">
    <source>
        <dbReference type="PROSITE" id="PS50056"/>
    </source>
</evidence>
<dbReference type="PROSITE" id="PS50055">
    <property type="entry name" value="TYR_PHOSPHATASE_PTP"/>
    <property type="match status" value="1"/>
</dbReference>
<dbReference type="PRINTS" id="PR00700">
    <property type="entry name" value="PRTYPHPHTASE"/>
</dbReference>
<dbReference type="InterPro" id="IPR000242">
    <property type="entry name" value="PTP_cat"/>
</dbReference>
<dbReference type="PANTHER" id="PTHR46163:SF7">
    <property type="entry name" value="PROTEIN TYROSINE PHOSPHATASE-LIKE PROTEIN EGG-3"/>
    <property type="match status" value="1"/>
</dbReference>
<dbReference type="WBParaSite" id="ACRNAN_scaffold7190.g8986.t1">
    <property type="protein sequence ID" value="ACRNAN_scaffold7190.g8986.t1"/>
    <property type="gene ID" value="ACRNAN_scaffold7190.g8986"/>
</dbReference>
<dbReference type="GO" id="GO:0004725">
    <property type="term" value="F:protein tyrosine phosphatase activity"/>
    <property type="evidence" value="ECO:0007669"/>
    <property type="project" value="InterPro"/>
</dbReference>
<protein>
    <submittedName>
        <fullName evidence="4">Tyrosine-protein phosphatase domain-containing protein</fullName>
    </submittedName>
</protein>
<dbReference type="SMART" id="SM00404">
    <property type="entry name" value="PTPc_motif"/>
    <property type="match status" value="1"/>
</dbReference>
<feature type="domain" description="Tyrosine specific protein phosphatases" evidence="2">
    <location>
        <begin position="320"/>
        <end position="377"/>
    </location>
</feature>
<dbReference type="Proteomes" id="UP000887540">
    <property type="component" value="Unplaced"/>
</dbReference>
<proteinExistence type="predicted"/>
<dbReference type="InterPro" id="IPR052782">
    <property type="entry name" value="Oocyte-zygote_transition_reg"/>
</dbReference>
<keyword evidence="3" id="KW-1185">Reference proteome</keyword>
<dbReference type="Pfam" id="PF00102">
    <property type="entry name" value="Y_phosphatase"/>
    <property type="match status" value="1"/>
</dbReference>
<dbReference type="PROSITE" id="PS50056">
    <property type="entry name" value="TYR_PHOSPHATASE_2"/>
    <property type="match status" value="1"/>
</dbReference>
<evidence type="ECO:0000259" key="1">
    <source>
        <dbReference type="PROSITE" id="PS50055"/>
    </source>
</evidence>
<dbReference type="InterPro" id="IPR003595">
    <property type="entry name" value="Tyr_Pase_cat"/>
</dbReference>
<dbReference type="InterPro" id="IPR029021">
    <property type="entry name" value="Prot-tyrosine_phosphatase-like"/>
</dbReference>
<sequence length="483" mass="57427">MKKLKTNRKFNKKAFNPNAVNFSIFKFTFTRKAQLSNIREFVLERLLKLPDINEWLLRSHDADEVFSNARLADFFNNHFDGRKLQDRLVYYNKRVCLDRDRVRLHGQYYNNIYLGKRIFGPSRKQVFTHTIVGGMERRFEILDNQVNHIPFTHEMFDKFSEKCRNPRIKCRDDTRVVLKYPNIGLLDDFIHANRINAPLLFNEFILTQAPLENTIEDFWRMIWQEEVRYIFMLISRKNSNRCARYWPKKVSDSISFHGLTIYTEEVSDFDDTLFRVTKIRIVGPKNKELFVEHWQGDLNNSDNVQTPLRLLRLARNCTRPTVIHDHLGVSRAATLVAIELCIVNLLKGPSYKYPVQRAVHYLRSFRPFSVETPIQYIFIHRVLQQFIRGLIGEPKGFEDDYKRWLDERSHRPFVEDPEDSIPAYRLLSPKVDPDLLPLVRRRERPEDRREIHACVGELPLPIDRTDANTLMLLPSKYPKGKRY</sequence>
<name>A0A914EED3_9BILA</name>
<evidence type="ECO:0000313" key="3">
    <source>
        <dbReference type="Proteomes" id="UP000887540"/>
    </source>
</evidence>
<dbReference type="SMART" id="SM00194">
    <property type="entry name" value="PTPc"/>
    <property type="match status" value="1"/>
</dbReference>
<accession>A0A914EED3</accession>
<reference evidence="4" key="1">
    <citation type="submission" date="2022-11" db="UniProtKB">
        <authorList>
            <consortium name="WormBaseParasite"/>
        </authorList>
    </citation>
    <scope>IDENTIFICATION</scope>
</reference>
<organism evidence="3 4">
    <name type="scientific">Acrobeloides nanus</name>
    <dbReference type="NCBI Taxonomy" id="290746"/>
    <lineage>
        <taxon>Eukaryota</taxon>
        <taxon>Metazoa</taxon>
        <taxon>Ecdysozoa</taxon>
        <taxon>Nematoda</taxon>
        <taxon>Chromadorea</taxon>
        <taxon>Rhabditida</taxon>
        <taxon>Tylenchina</taxon>
        <taxon>Cephalobomorpha</taxon>
        <taxon>Cephaloboidea</taxon>
        <taxon>Cephalobidae</taxon>
        <taxon>Acrobeloides</taxon>
    </lineage>
</organism>
<feature type="domain" description="Tyrosine-protein phosphatase" evidence="1">
    <location>
        <begin position="135"/>
        <end position="386"/>
    </location>
</feature>
<dbReference type="AlphaFoldDB" id="A0A914EED3"/>